<accession>A0AAE3TAW6</accession>
<feature type="chain" id="PRO_5041899557" evidence="7">
    <location>
        <begin position="20"/>
        <end position="402"/>
    </location>
</feature>
<feature type="active site" description="Charge relay system" evidence="5">
    <location>
        <position position="163"/>
    </location>
</feature>
<feature type="active site" description="Charge relay system" evidence="5">
    <location>
        <position position="348"/>
    </location>
</feature>
<keyword evidence="4 5" id="KW-0720">Serine protease</keyword>
<feature type="active site" description="Charge relay system" evidence="5">
    <location>
        <position position="194"/>
    </location>
</feature>
<dbReference type="PANTHER" id="PTHR43806">
    <property type="entry name" value="PEPTIDASE S8"/>
    <property type="match status" value="1"/>
</dbReference>
<evidence type="ECO:0000313" key="10">
    <source>
        <dbReference type="Proteomes" id="UP001220964"/>
    </source>
</evidence>
<sequence>MRHAIALLLALLLAGPAVAQTGDGDGGYDGAYGHDNDEDSQSNDSELIPDEVVRLRGGRAEFVTVGPADQAAAAAEALRAQGARVVRVRPYPNLGRYSLFLDLDGLSLARARAILDQVAPETRIDRHSMYRLTQGKPRLYAASMIDAPVETCRLTGLRIGVIDGALDPSHPALAGVRLVTHSVLDRRGGTNPNHGTAVAALIAGTDPDGVLTGFAAGADLYAVTAFGRERRGPASDVEGISAALDWLMGQGVRLVNMSFAGPQNAALDDILRLVAGRGVIMVAAAGNDGQDYAAYPAGAPGVIAVTAVDAAGRRYTAANTGPHIEFAAPGVDLYVAKRNGGSYASGTSYAAPIVTALAARLMRRGAGSTDAIRARLRSQSEDLGAPGRDTHYGWGLPRAGGC</sequence>
<dbReference type="PRINTS" id="PR00723">
    <property type="entry name" value="SUBTILISIN"/>
</dbReference>
<feature type="signal peptide" evidence="7">
    <location>
        <begin position="1"/>
        <end position="19"/>
    </location>
</feature>
<dbReference type="EMBL" id="JARGYC010000115">
    <property type="protein sequence ID" value="MDF0603667.1"/>
    <property type="molecule type" value="Genomic_DNA"/>
</dbReference>
<evidence type="ECO:0000256" key="7">
    <source>
        <dbReference type="SAM" id="SignalP"/>
    </source>
</evidence>
<proteinExistence type="inferred from homology"/>
<dbReference type="InterPro" id="IPR000209">
    <property type="entry name" value="Peptidase_S8/S53_dom"/>
</dbReference>
<dbReference type="InterPro" id="IPR023828">
    <property type="entry name" value="Peptidase_S8_Ser-AS"/>
</dbReference>
<dbReference type="InterPro" id="IPR036852">
    <property type="entry name" value="Peptidase_S8/S53_dom_sf"/>
</dbReference>
<dbReference type="InterPro" id="IPR015500">
    <property type="entry name" value="Peptidase_S8_subtilisin-rel"/>
</dbReference>
<keyword evidence="10" id="KW-1185">Reference proteome</keyword>
<feature type="region of interest" description="Disordered" evidence="6">
    <location>
        <begin position="25"/>
        <end position="45"/>
    </location>
</feature>
<feature type="domain" description="Peptidase S8/S53" evidence="8">
    <location>
        <begin position="156"/>
        <end position="395"/>
    </location>
</feature>
<dbReference type="Proteomes" id="UP001220964">
    <property type="component" value="Unassembled WGS sequence"/>
</dbReference>
<evidence type="ECO:0000256" key="3">
    <source>
        <dbReference type="ARBA" id="ARBA00022801"/>
    </source>
</evidence>
<name>A0AAE3TAW6_9RHOB</name>
<dbReference type="AlphaFoldDB" id="A0AAE3TAW6"/>
<protein>
    <submittedName>
        <fullName evidence="9">S8 family serine peptidase</fullName>
    </submittedName>
</protein>
<dbReference type="PROSITE" id="PS51892">
    <property type="entry name" value="SUBTILASE"/>
    <property type="match status" value="1"/>
</dbReference>
<dbReference type="GO" id="GO:0006508">
    <property type="term" value="P:proteolysis"/>
    <property type="evidence" value="ECO:0007669"/>
    <property type="project" value="UniProtKB-KW"/>
</dbReference>
<evidence type="ECO:0000256" key="1">
    <source>
        <dbReference type="ARBA" id="ARBA00011073"/>
    </source>
</evidence>
<keyword evidence="7" id="KW-0732">Signal</keyword>
<evidence type="ECO:0000256" key="4">
    <source>
        <dbReference type="ARBA" id="ARBA00022825"/>
    </source>
</evidence>
<evidence type="ECO:0000259" key="8">
    <source>
        <dbReference type="Pfam" id="PF00082"/>
    </source>
</evidence>
<comment type="caution">
    <text evidence="9">The sequence shown here is derived from an EMBL/GenBank/DDBJ whole genome shotgun (WGS) entry which is preliminary data.</text>
</comment>
<keyword evidence="3 5" id="KW-0378">Hydrolase</keyword>
<reference evidence="9" key="1">
    <citation type="submission" date="2023-03" db="EMBL/GenBank/DDBJ databases">
        <title>Multiphase analysis and comparison of six strains from genera Psychromarinibacter, Lutimaribacter, and Maritimibacter, including a novel species: Psychromarinibacter sediminicola sp. nov.</title>
        <authorList>
            <person name="Wang Y.-H."/>
            <person name="Ye M.-Q."/>
            <person name="Du Z.-J."/>
        </authorList>
    </citation>
    <scope>NUCLEOTIDE SEQUENCE</scope>
    <source>
        <strain evidence="9">C21-152</strain>
    </source>
</reference>
<dbReference type="InterPro" id="IPR050131">
    <property type="entry name" value="Peptidase_S8_subtilisin-like"/>
</dbReference>
<dbReference type="CDD" id="cd05561">
    <property type="entry name" value="Peptidases_S8_4"/>
    <property type="match status" value="1"/>
</dbReference>
<evidence type="ECO:0000313" key="9">
    <source>
        <dbReference type="EMBL" id="MDF0603667.1"/>
    </source>
</evidence>
<evidence type="ECO:0000256" key="2">
    <source>
        <dbReference type="ARBA" id="ARBA00022670"/>
    </source>
</evidence>
<dbReference type="Pfam" id="PF00082">
    <property type="entry name" value="Peptidase_S8"/>
    <property type="match status" value="1"/>
</dbReference>
<comment type="similarity">
    <text evidence="1 5">Belongs to the peptidase S8 family.</text>
</comment>
<dbReference type="Gene3D" id="3.40.50.200">
    <property type="entry name" value="Peptidase S8/S53 domain"/>
    <property type="match status" value="1"/>
</dbReference>
<evidence type="ECO:0000256" key="5">
    <source>
        <dbReference type="PROSITE-ProRule" id="PRU01240"/>
    </source>
</evidence>
<dbReference type="PANTHER" id="PTHR43806:SF11">
    <property type="entry name" value="CEREVISIN-RELATED"/>
    <property type="match status" value="1"/>
</dbReference>
<organism evidence="9 10">
    <name type="scientific">Psychromarinibacter sediminicola</name>
    <dbReference type="NCBI Taxonomy" id="3033385"/>
    <lineage>
        <taxon>Bacteria</taxon>
        <taxon>Pseudomonadati</taxon>
        <taxon>Pseudomonadota</taxon>
        <taxon>Alphaproteobacteria</taxon>
        <taxon>Rhodobacterales</taxon>
        <taxon>Paracoccaceae</taxon>
        <taxon>Psychromarinibacter</taxon>
    </lineage>
</organism>
<keyword evidence="2 5" id="KW-0645">Protease</keyword>
<dbReference type="GO" id="GO:0004252">
    <property type="term" value="F:serine-type endopeptidase activity"/>
    <property type="evidence" value="ECO:0007669"/>
    <property type="project" value="UniProtKB-UniRule"/>
</dbReference>
<evidence type="ECO:0000256" key="6">
    <source>
        <dbReference type="SAM" id="MobiDB-lite"/>
    </source>
</evidence>
<gene>
    <name evidence="9" type="ORF">P1J78_23345</name>
</gene>
<dbReference type="PROSITE" id="PS00138">
    <property type="entry name" value="SUBTILASE_SER"/>
    <property type="match status" value="1"/>
</dbReference>
<dbReference type="SUPFAM" id="SSF52743">
    <property type="entry name" value="Subtilisin-like"/>
    <property type="match status" value="1"/>
</dbReference>